<dbReference type="Proteomes" id="UP001266305">
    <property type="component" value="Unassembled WGS sequence"/>
</dbReference>
<organism evidence="1 2">
    <name type="scientific">Saguinus oedipus</name>
    <name type="common">Cotton-top tamarin</name>
    <name type="synonym">Oedipomidas oedipus</name>
    <dbReference type="NCBI Taxonomy" id="9490"/>
    <lineage>
        <taxon>Eukaryota</taxon>
        <taxon>Metazoa</taxon>
        <taxon>Chordata</taxon>
        <taxon>Craniata</taxon>
        <taxon>Vertebrata</taxon>
        <taxon>Euteleostomi</taxon>
        <taxon>Mammalia</taxon>
        <taxon>Eutheria</taxon>
        <taxon>Euarchontoglires</taxon>
        <taxon>Primates</taxon>
        <taxon>Haplorrhini</taxon>
        <taxon>Platyrrhini</taxon>
        <taxon>Cebidae</taxon>
        <taxon>Callitrichinae</taxon>
        <taxon>Saguinus</taxon>
    </lineage>
</organism>
<dbReference type="EMBL" id="JASSZA010000012">
    <property type="protein sequence ID" value="KAK2096926.1"/>
    <property type="molecule type" value="Genomic_DNA"/>
</dbReference>
<proteinExistence type="predicted"/>
<comment type="caution">
    <text evidence="1">The sequence shown here is derived from an EMBL/GenBank/DDBJ whole genome shotgun (WGS) entry which is preliminary data.</text>
</comment>
<keyword evidence="2" id="KW-1185">Reference proteome</keyword>
<gene>
    <name evidence="1" type="ORF">P7K49_025960</name>
</gene>
<sequence length="163" mass="17792">MEAPGKAQVLGKHLGNNGGYGENTLIQQSGLVSSSRATLRIARGRLESPVGLQLPAFQKWRGCKMMWLTAVTKQYIKIMIHYLSDSAVSPMPCITREACPVIQGAEDGKGDSCSDCMVSYLGREMEWLLLSSEVMLTMHCGALASSSLFRLCLQGRGFHSSMM</sequence>
<accession>A0ABQ9UIQ1</accession>
<protein>
    <submittedName>
        <fullName evidence="1">Uncharacterized protein</fullName>
    </submittedName>
</protein>
<name>A0ABQ9UIQ1_SAGOE</name>
<evidence type="ECO:0000313" key="1">
    <source>
        <dbReference type="EMBL" id="KAK2096926.1"/>
    </source>
</evidence>
<reference evidence="1 2" key="1">
    <citation type="submission" date="2023-05" db="EMBL/GenBank/DDBJ databases">
        <title>B98-5 Cell Line De Novo Hybrid Assembly: An Optical Mapping Approach.</title>
        <authorList>
            <person name="Kananen K."/>
            <person name="Auerbach J.A."/>
            <person name="Kautto E."/>
            <person name="Blachly J.S."/>
        </authorList>
    </citation>
    <scope>NUCLEOTIDE SEQUENCE [LARGE SCALE GENOMIC DNA]</scope>
    <source>
        <strain evidence="1">B95-8</strain>
        <tissue evidence="1">Cell line</tissue>
    </source>
</reference>
<evidence type="ECO:0000313" key="2">
    <source>
        <dbReference type="Proteomes" id="UP001266305"/>
    </source>
</evidence>